<keyword evidence="2" id="KW-1185">Reference proteome</keyword>
<dbReference type="OrthoDB" id="2138173at2759"/>
<dbReference type="EMBL" id="JAEUBF010000845">
    <property type="protein sequence ID" value="KAH3674582.1"/>
    <property type="molecule type" value="Genomic_DNA"/>
</dbReference>
<comment type="caution">
    <text evidence="1">The sequence shown here is derived from an EMBL/GenBank/DDBJ whole genome shotgun (WGS) entry which is preliminary data.</text>
</comment>
<organism evidence="1 2">
    <name type="scientific">Wickerhamomyces mucosus</name>
    <dbReference type="NCBI Taxonomy" id="1378264"/>
    <lineage>
        <taxon>Eukaryota</taxon>
        <taxon>Fungi</taxon>
        <taxon>Dikarya</taxon>
        <taxon>Ascomycota</taxon>
        <taxon>Saccharomycotina</taxon>
        <taxon>Saccharomycetes</taxon>
        <taxon>Phaffomycetales</taxon>
        <taxon>Wickerhamomycetaceae</taxon>
        <taxon>Wickerhamomyces</taxon>
    </lineage>
</organism>
<dbReference type="PANTHER" id="PTHR43035">
    <property type="entry name" value="FATTY ACID REPRESSION MUTANT PROTEIN 2-RELATED"/>
    <property type="match status" value="1"/>
</dbReference>
<name>A0A9P8PM58_9ASCO</name>
<dbReference type="SUPFAM" id="SSF55469">
    <property type="entry name" value="FMN-dependent nitroreductase-like"/>
    <property type="match status" value="1"/>
</dbReference>
<reference evidence="1" key="2">
    <citation type="submission" date="2021-01" db="EMBL/GenBank/DDBJ databases">
        <authorList>
            <person name="Schikora-Tamarit M.A."/>
        </authorList>
    </citation>
    <scope>NUCLEOTIDE SEQUENCE</scope>
    <source>
        <strain evidence="1">CBS6341</strain>
    </source>
</reference>
<sequence length="191" mass="21049">MSVQQILQTFTNRRTQYQLSKALPEGVTISQIQEIVQQYVKHIPTSFNSQTVRAVVLIGALHEQVWGSVVDAIPGDSGKKRPTSAKNEAYGTIVFFDDEDAISRATEKYSAYFDNVYNSTSNGAVQIATWATIGELGLGGHLQHYNALVEKALAGKVPQSWKVQAQLVFGTPVGTPYDKQFDENDVKVLDL</sequence>
<dbReference type="GO" id="GO:0034599">
    <property type="term" value="P:cellular response to oxidative stress"/>
    <property type="evidence" value="ECO:0007669"/>
    <property type="project" value="InterPro"/>
</dbReference>
<evidence type="ECO:0008006" key="3">
    <source>
        <dbReference type="Google" id="ProtNLM"/>
    </source>
</evidence>
<dbReference type="InterPro" id="IPR033877">
    <property type="entry name" value="Frm2/Hbn1"/>
</dbReference>
<accession>A0A9P8PM58</accession>
<evidence type="ECO:0000313" key="2">
    <source>
        <dbReference type="Proteomes" id="UP000769528"/>
    </source>
</evidence>
<dbReference type="GO" id="GO:0016491">
    <property type="term" value="F:oxidoreductase activity"/>
    <property type="evidence" value="ECO:0007669"/>
    <property type="project" value="InterPro"/>
</dbReference>
<protein>
    <recommendedName>
        <fullName evidence="3">Nitroreductase domain-containing protein</fullName>
    </recommendedName>
</protein>
<proteinExistence type="predicted"/>
<dbReference type="PANTHER" id="PTHR43035:SF1">
    <property type="entry name" value="FATTY ACID REPRESSION MUTANT PROTEIN 2-RELATED"/>
    <property type="match status" value="1"/>
</dbReference>
<dbReference type="InterPro" id="IPR000415">
    <property type="entry name" value="Nitroreductase-like"/>
</dbReference>
<dbReference type="Proteomes" id="UP000769528">
    <property type="component" value="Unassembled WGS sequence"/>
</dbReference>
<dbReference type="AlphaFoldDB" id="A0A9P8PM58"/>
<dbReference type="Gene3D" id="3.40.109.10">
    <property type="entry name" value="NADH Oxidase"/>
    <property type="match status" value="1"/>
</dbReference>
<evidence type="ECO:0000313" key="1">
    <source>
        <dbReference type="EMBL" id="KAH3674582.1"/>
    </source>
</evidence>
<gene>
    <name evidence="1" type="ORF">WICMUC_003128</name>
</gene>
<reference evidence="1" key="1">
    <citation type="journal article" date="2021" name="Open Biol.">
        <title>Shared evolutionary footprints suggest mitochondrial oxidative damage underlies multiple complex I losses in fungi.</title>
        <authorList>
            <person name="Schikora-Tamarit M.A."/>
            <person name="Marcet-Houben M."/>
            <person name="Nosek J."/>
            <person name="Gabaldon T."/>
        </authorList>
    </citation>
    <scope>NUCLEOTIDE SEQUENCE</scope>
    <source>
        <strain evidence="1">CBS6341</strain>
    </source>
</reference>